<reference evidence="2 3" key="2">
    <citation type="journal article" date="2014" name="PLoS Genet.">
        <title>Phylogenetically driven sequencing of extremely halophilic archaea reveals strategies for static and dynamic osmo-response.</title>
        <authorList>
            <person name="Becker E.A."/>
            <person name="Seitzer P.M."/>
            <person name="Tritt A."/>
            <person name="Larsen D."/>
            <person name="Krusor M."/>
            <person name="Yao A.I."/>
            <person name="Wu D."/>
            <person name="Madern D."/>
            <person name="Eisen J.A."/>
            <person name="Darling A.E."/>
            <person name="Facciotti M.T."/>
        </authorList>
    </citation>
    <scope>NUCLEOTIDE SEQUENCE [LARGE SCALE GENOMIC DNA]</scope>
    <source>
        <strain evidence="3">ATCC 29605 / DSM 3757 / JCM 8879 / NBRC 14742 / NCIMB 2012 / VKM B-1768 / DS2</strain>
    </source>
</reference>
<evidence type="ECO:0000256" key="1">
    <source>
        <dbReference type="SAM" id="MobiDB-lite"/>
    </source>
</evidence>
<organism evidence="2 3">
    <name type="scientific">Haloferax volcanii (strain ATCC 29605 / DSM 3757 / JCM 8879 / NBRC 14742 / NCIMB 2012 / VKM B-1768 / DS2)</name>
    <name type="common">Halobacterium volcanii</name>
    <dbReference type="NCBI Taxonomy" id="309800"/>
    <lineage>
        <taxon>Archaea</taxon>
        <taxon>Methanobacteriati</taxon>
        <taxon>Methanobacteriota</taxon>
        <taxon>Stenosarchaea group</taxon>
        <taxon>Halobacteria</taxon>
        <taxon>Halobacteriales</taxon>
        <taxon>Haloferacaceae</taxon>
        <taxon>Haloferax</taxon>
    </lineage>
</organism>
<sequence length="20" mass="2250">MDDHVTRANVSKQGIEHLEA</sequence>
<evidence type="ECO:0000313" key="2">
    <source>
        <dbReference type="EMBL" id="ELY28345.1"/>
    </source>
</evidence>
<gene>
    <name evidence="2" type="ORF">C498_11646</name>
</gene>
<reference evidence="3" key="1">
    <citation type="submission" date="2012-11" db="EMBL/GenBank/DDBJ databases">
        <authorList>
            <person name="Becker E.A."/>
            <person name="Seitzer P."/>
            <person name="Tritt A."/>
            <person name="Larsen D."/>
            <person name="Yao A."/>
            <person name="Wu D."/>
            <person name="Darling A."/>
            <person name="Eisen J.A."/>
            <person name="Facciotti M.T."/>
        </authorList>
    </citation>
    <scope>NUCLEOTIDE SEQUENCE [LARGE SCALE GENOMIC DNA]</scope>
    <source>
        <strain evidence="3">ATCC 29605 / DSM 3757 / JCM 8879 / NBRC 14742 / NCIMB 2012 / VKM B-1768 / DS2</strain>
    </source>
</reference>
<proteinExistence type="predicted"/>
<protein>
    <submittedName>
        <fullName evidence="2">Uncharacterized protein</fullName>
    </submittedName>
</protein>
<feature type="region of interest" description="Disordered" evidence="1">
    <location>
        <begin position="1"/>
        <end position="20"/>
    </location>
</feature>
<dbReference type="Proteomes" id="UP000011532">
    <property type="component" value="Unassembled WGS sequence"/>
</dbReference>
<name>L9UTT2_HALVD</name>
<dbReference type="EMBL" id="AOHU01000090">
    <property type="protein sequence ID" value="ELY28345.1"/>
    <property type="molecule type" value="Genomic_DNA"/>
</dbReference>
<comment type="caution">
    <text evidence="2">The sequence shown here is derived from an EMBL/GenBank/DDBJ whole genome shotgun (WGS) entry which is preliminary data.</text>
</comment>
<accession>L9UTT2</accession>
<dbReference type="AlphaFoldDB" id="L9UTT2"/>
<evidence type="ECO:0000313" key="3">
    <source>
        <dbReference type="Proteomes" id="UP000011532"/>
    </source>
</evidence>